<gene>
    <name evidence="1" type="ORF">B8W69_21595</name>
</gene>
<dbReference type="AlphaFoldDB" id="A0A1X2KRS4"/>
<reference evidence="1 2" key="1">
    <citation type="submission" date="2017-04" db="EMBL/GenBank/DDBJ databases">
        <title>The new phylogeny of genus Mycobacterium.</title>
        <authorList>
            <person name="Tortoli E."/>
            <person name="Trovato A."/>
            <person name="Cirillo D.M."/>
        </authorList>
    </citation>
    <scope>NUCLEOTIDE SEQUENCE [LARGE SCALE GENOMIC DNA]</scope>
    <source>
        <strain evidence="1 2">DSM 45247</strain>
    </source>
</reference>
<dbReference type="Proteomes" id="UP000242320">
    <property type="component" value="Unassembled WGS sequence"/>
</dbReference>
<dbReference type="RefSeq" id="WP_085291808.1">
    <property type="nucleotide sequence ID" value="NZ_NCXM01000025.1"/>
</dbReference>
<organism evidence="1 2">
    <name type="scientific">Mycolicibacterium vulneris</name>
    <dbReference type="NCBI Taxonomy" id="547163"/>
    <lineage>
        <taxon>Bacteria</taxon>
        <taxon>Bacillati</taxon>
        <taxon>Actinomycetota</taxon>
        <taxon>Actinomycetes</taxon>
        <taxon>Mycobacteriales</taxon>
        <taxon>Mycobacteriaceae</taxon>
        <taxon>Mycolicibacterium</taxon>
    </lineage>
</organism>
<dbReference type="EMBL" id="NCXM01000025">
    <property type="protein sequence ID" value="OSC24449.1"/>
    <property type="molecule type" value="Genomic_DNA"/>
</dbReference>
<keyword evidence="2" id="KW-1185">Reference proteome</keyword>
<dbReference type="SUPFAM" id="SSF52091">
    <property type="entry name" value="SpoIIaa-like"/>
    <property type="match status" value="1"/>
</dbReference>
<dbReference type="InterPro" id="IPR036513">
    <property type="entry name" value="STAS_dom_sf"/>
</dbReference>
<comment type="caution">
    <text evidence="1">The sequence shown here is derived from an EMBL/GenBank/DDBJ whole genome shotgun (WGS) entry which is preliminary data.</text>
</comment>
<name>A0A1X2KRS4_9MYCO</name>
<sequence length="127" mass="13825">MIEFLPDMPQGVIGIRISGRLRGDELREARPAIEEMLNAGEVRIVEVIDSDYEGFGPGGFVEDVKLGLGTVLPHHSAFRRIAVVSDKEWVARTLHALAWMLPGEVAVFGLDELEQAKTWAAGTGPSS</sequence>
<dbReference type="Gene3D" id="3.40.50.10600">
    <property type="entry name" value="SpoIIaa-like domains"/>
    <property type="match status" value="1"/>
</dbReference>
<protein>
    <submittedName>
        <fullName evidence="1">STAS/SEC14 domain-containing protein</fullName>
    </submittedName>
</protein>
<dbReference type="OrthoDB" id="4729899at2"/>
<evidence type="ECO:0000313" key="1">
    <source>
        <dbReference type="EMBL" id="OSC24449.1"/>
    </source>
</evidence>
<accession>A0A1X2KRS4</accession>
<dbReference type="Pfam" id="PF11964">
    <property type="entry name" value="SpoIIAA-like"/>
    <property type="match status" value="1"/>
</dbReference>
<dbReference type="InterPro" id="IPR021866">
    <property type="entry name" value="SpoIIAA-like"/>
</dbReference>
<proteinExistence type="predicted"/>
<evidence type="ECO:0000313" key="2">
    <source>
        <dbReference type="Proteomes" id="UP000242320"/>
    </source>
</evidence>
<dbReference type="InterPro" id="IPR038396">
    <property type="entry name" value="SpoIIAA-like_sf"/>
</dbReference>